<comment type="caution">
    <text evidence="4">The sequence shown here is derived from an EMBL/GenBank/DDBJ whole genome shotgun (WGS) entry which is preliminary data.</text>
</comment>
<evidence type="ECO:0000313" key="5">
    <source>
        <dbReference type="Proteomes" id="UP001152519"/>
    </source>
</evidence>
<evidence type="ECO:0000259" key="3">
    <source>
        <dbReference type="Pfam" id="PF24883"/>
    </source>
</evidence>
<evidence type="ECO:0000256" key="1">
    <source>
        <dbReference type="ARBA" id="ARBA00022737"/>
    </source>
</evidence>
<protein>
    <submittedName>
        <fullName evidence="4">ATP-binding protein</fullName>
    </submittedName>
</protein>
<keyword evidence="5" id="KW-1185">Reference proteome</keyword>
<dbReference type="Pfam" id="PF24883">
    <property type="entry name" value="NPHP3_N"/>
    <property type="match status" value="1"/>
</dbReference>
<accession>A0A9W4GR96</accession>
<feature type="region of interest" description="Disordered" evidence="2">
    <location>
        <begin position="1"/>
        <end position="20"/>
    </location>
</feature>
<evidence type="ECO:0000313" key="4">
    <source>
        <dbReference type="EMBL" id="CAG6394187.1"/>
    </source>
</evidence>
<dbReference type="EMBL" id="CAJSLV010000054">
    <property type="protein sequence ID" value="CAG6394187.1"/>
    <property type="molecule type" value="Genomic_DNA"/>
</dbReference>
<keyword evidence="1" id="KW-0677">Repeat</keyword>
<evidence type="ECO:0000256" key="2">
    <source>
        <dbReference type="SAM" id="MobiDB-lite"/>
    </source>
</evidence>
<organism evidence="4 5">
    <name type="scientific">Actinacidiphila cocklensis</name>
    <dbReference type="NCBI Taxonomy" id="887465"/>
    <lineage>
        <taxon>Bacteria</taxon>
        <taxon>Bacillati</taxon>
        <taxon>Actinomycetota</taxon>
        <taxon>Actinomycetes</taxon>
        <taxon>Kitasatosporales</taxon>
        <taxon>Streptomycetaceae</taxon>
        <taxon>Actinacidiphila</taxon>
    </lineage>
</organism>
<keyword evidence="4" id="KW-0067">ATP-binding</keyword>
<sequence length="700" mass="76017">MRSPGGEVDRSGAFGTVGEDGDASQRTLFVLAVADYGDGDEDFTKGVNEQVDVVSAWWSTSGLEPAFRQVRAPELMTRDEVEDFVRAENIRTMRGDALVLFITGHGMAASSKTHYLVLPASDKNRKINTSVRTVDLVAAALDSHADNVLVIVNTCYAGQIRGELADMFHDISKTRRGRCKLDVLVTCDHDSPVRVRRFPTLLKAAFHRLRTTAGITRPHLSMSEFMTEFEKGLRPEERRHHQLHRVIDNSSFTEPNPCLPNPGYRPVPEIFGSGLANTGIDGYWLDRATGRTQDNDSGWYFKGRDDLNRTIASLLSGPQSRGVLLLTGSAGSGKSAVLARAVVLSDPVFREAPVCKAAMEQAPEDTVPGAESVTVAVLARRRSAAQVATDILTGLGGTAQTPGASDDPVVVWVAQICEILRTRGEGAAVVLDGLDECDERQDIIDKILTPLKEFSEPLYRVPQPRADAETGPGGLRLLIGVRSSRPASDPGGVRLDKQERGLVEILKETFPSARVERTDDEGTKTDIEHYIAALIGNGVNPGAAAEAAAVVAPEAWPSFLDARIAGEQLKGESDPVGRAKDPQWQKLLKGGTTGLLRRDLLLVADEGLPTDVAHALLRASAFAGGLGVPWANIWPRMAQVFMGRTQVDNWDEMIAKLLSGRLNGYLTHDHQDDRRVYRPAHDKLSEALIDGRLLDSEDAA</sequence>
<dbReference type="AlphaFoldDB" id="A0A9W4GR96"/>
<gene>
    <name evidence="4" type="ORF">SCOCK_250006</name>
</gene>
<dbReference type="InterPro" id="IPR056884">
    <property type="entry name" value="NPHP3-like_N"/>
</dbReference>
<proteinExistence type="predicted"/>
<feature type="domain" description="Nephrocystin 3-like N-terminal" evidence="3">
    <location>
        <begin position="311"/>
        <end position="449"/>
    </location>
</feature>
<dbReference type="Gene3D" id="3.40.50.300">
    <property type="entry name" value="P-loop containing nucleotide triphosphate hydrolases"/>
    <property type="match status" value="1"/>
</dbReference>
<dbReference type="InterPro" id="IPR027417">
    <property type="entry name" value="P-loop_NTPase"/>
</dbReference>
<reference evidence="4" key="1">
    <citation type="submission" date="2021-05" db="EMBL/GenBank/DDBJ databases">
        <authorList>
            <person name="Arsene-Ploetze F."/>
        </authorList>
    </citation>
    <scope>NUCLEOTIDE SEQUENCE</scope>
    <source>
        <strain evidence="4">DSM 42138</strain>
    </source>
</reference>
<keyword evidence="4" id="KW-0547">Nucleotide-binding</keyword>
<dbReference type="GO" id="GO:0005524">
    <property type="term" value="F:ATP binding"/>
    <property type="evidence" value="ECO:0007669"/>
    <property type="project" value="UniProtKB-KW"/>
</dbReference>
<dbReference type="Proteomes" id="UP001152519">
    <property type="component" value="Unassembled WGS sequence"/>
</dbReference>
<name>A0A9W4GR96_9ACTN</name>